<protein>
    <submittedName>
        <fullName evidence="1">Uncharacterized protein</fullName>
    </submittedName>
</protein>
<evidence type="ECO:0000313" key="1">
    <source>
        <dbReference type="EMBL" id="GJD64875.1"/>
    </source>
</evidence>
<proteinExistence type="predicted"/>
<evidence type="ECO:0000313" key="2">
    <source>
        <dbReference type="Proteomes" id="UP001055286"/>
    </source>
</evidence>
<dbReference type="EMBL" id="BPQJ01000031">
    <property type="protein sequence ID" value="GJD64875.1"/>
    <property type="molecule type" value="Genomic_DNA"/>
</dbReference>
<dbReference type="Proteomes" id="UP001055286">
    <property type="component" value="Unassembled WGS sequence"/>
</dbReference>
<reference evidence="1" key="1">
    <citation type="journal article" date="2016" name="Front. Microbiol.">
        <title>Genome Sequence of the Piezophilic, Mesophilic Sulfate-Reducing Bacterium Desulfovibrio indicus J2T.</title>
        <authorList>
            <person name="Cao J."/>
            <person name="Maignien L."/>
            <person name="Shao Z."/>
            <person name="Alain K."/>
            <person name="Jebbar M."/>
        </authorList>
    </citation>
    <scope>NUCLEOTIDE SEQUENCE</scope>
    <source>
        <strain evidence="1">JCM 32048</strain>
    </source>
</reference>
<accession>A0AA37HGR0</accession>
<reference evidence="1" key="2">
    <citation type="submission" date="2021-08" db="EMBL/GenBank/DDBJ databases">
        <authorList>
            <person name="Tani A."/>
            <person name="Ola A."/>
            <person name="Ogura Y."/>
            <person name="Katsura K."/>
            <person name="Hayashi T."/>
        </authorList>
    </citation>
    <scope>NUCLEOTIDE SEQUENCE</scope>
    <source>
        <strain evidence="1">JCM 32048</strain>
    </source>
</reference>
<comment type="caution">
    <text evidence="1">The sequence shown here is derived from an EMBL/GenBank/DDBJ whole genome shotgun (WGS) entry which is preliminary data.</text>
</comment>
<gene>
    <name evidence="1" type="ORF">MPEAHAMD_5060</name>
</gene>
<dbReference type="Gene3D" id="1.20.120.330">
    <property type="entry name" value="Nucleotidyltransferases domain 2"/>
    <property type="match status" value="1"/>
</dbReference>
<organism evidence="1 2">
    <name type="scientific">Methylobacterium frigidaeris</name>
    <dbReference type="NCBI Taxonomy" id="2038277"/>
    <lineage>
        <taxon>Bacteria</taxon>
        <taxon>Pseudomonadati</taxon>
        <taxon>Pseudomonadota</taxon>
        <taxon>Alphaproteobacteria</taxon>
        <taxon>Hyphomicrobiales</taxon>
        <taxon>Methylobacteriaceae</taxon>
        <taxon>Methylobacterium</taxon>
    </lineage>
</organism>
<sequence length="159" mass="17634">MPRLGNPLVYDLLDVADALAEQGGRRNLQKAAMRRAVSSAYYAVFHGLCFVCARALGVWTRDAALVEPIYRLLDHGQVRKRLATREAAELGPVIAEIGVAFADLQDRRHKADHSPPGLDISRDATRIAVARKTIPDLESLDDDQRRRLAVLLITKTRLA</sequence>
<keyword evidence="2" id="KW-1185">Reference proteome</keyword>
<name>A0AA37HGR0_9HYPH</name>
<dbReference type="AlphaFoldDB" id="A0AA37HGR0"/>
<dbReference type="RefSeq" id="WP_099898567.1">
    <property type="nucleotide sequence ID" value="NZ_BPQJ01000031.1"/>
</dbReference>